<evidence type="ECO:0000313" key="4">
    <source>
        <dbReference type="Proteomes" id="UP001157353"/>
    </source>
</evidence>
<comment type="caution">
    <text evidence="3">The sequence shown here is derived from an EMBL/GenBank/DDBJ whole genome shotgun (WGS) entry which is preliminary data.</text>
</comment>
<proteinExistence type="predicted"/>
<evidence type="ECO:0000256" key="2">
    <source>
        <dbReference type="SAM" id="Phobius"/>
    </source>
</evidence>
<dbReference type="RefSeq" id="WP_284203599.1">
    <property type="nucleotide sequence ID" value="NZ_BSPQ01000004.1"/>
</dbReference>
<reference evidence="4" key="1">
    <citation type="journal article" date="2019" name="Int. J. Syst. Evol. Microbiol.">
        <title>The Global Catalogue of Microorganisms (GCM) 10K type strain sequencing project: providing services to taxonomists for standard genome sequencing and annotation.</title>
        <authorList>
            <consortium name="The Broad Institute Genomics Platform"/>
            <consortium name="The Broad Institute Genome Sequencing Center for Infectious Disease"/>
            <person name="Wu L."/>
            <person name="Ma J."/>
        </authorList>
    </citation>
    <scope>NUCLEOTIDE SEQUENCE [LARGE SCALE GENOMIC DNA]</scope>
    <source>
        <strain evidence="4">NBRC 103166</strain>
    </source>
</reference>
<dbReference type="Proteomes" id="UP001157353">
    <property type="component" value="Unassembled WGS sequence"/>
</dbReference>
<dbReference type="EMBL" id="BSPQ01000004">
    <property type="protein sequence ID" value="GLS90471.1"/>
    <property type="molecule type" value="Genomic_DNA"/>
</dbReference>
<feature type="compositionally biased region" description="Low complexity" evidence="1">
    <location>
        <begin position="69"/>
        <end position="78"/>
    </location>
</feature>
<feature type="region of interest" description="Disordered" evidence="1">
    <location>
        <begin position="49"/>
        <end position="91"/>
    </location>
</feature>
<dbReference type="Pfam" id="PF11169">
    <property type="entry name" value="DUF2956"/>
    <property type="match status" value="1"/>
</dbReference>
<keyword evidence="2" id="KW-0472">Membrane</keyword>
<gene>
    <name evidence="3" type="ORF">GCM10007916_15380</name>
</gene>
<evidence type="ECO:0000313" key="3">
    <source>
        <dbReference type="EMBL" id="GLS90471.1"/>
    </source>
</evidence>
<organism evidence="3 4">
    <name type="scientific">Psychromonas marina</name>
    <dbReference type="NCBI Taxonomy" id="88364"/>
    <lineage>
        <taxon>Bacteria</taxon>
        <taxon>Pseudomonadati</taxon>
        <taxon>Pseudomonadota</taxon>
        <taxon>Gammaproteobacteria</taxon>
        <taxon>Alteromonadales</taxon>
        <taxon>Psychromonadaceae</taxon>
        <taxon>Psychromonas</taxon>
    </lineage>
</organism>
<keyword evidence="2" id="KW-0812">Transmembrane</keyword>
<accession>A0ABQ6DZ83</accession>
<keyword evidence="2" id="KW-1133">Transmembrane helix</keyword>
<feature type="transmembrane region" description="Helical" evidence="2">
    <location>
        <begin position="92"/>
        <end position="110"/>
    </location>
</feature>
<sequence length="112" mass="12590">MAKKNSINVSTETVDEALAIAKKTQKPGQSKEQTRIIAQGIQKGIAEYKKSAKAKQRQADKAQKKQQKLKQPQNNQDQAVTIEPNNAKKSPLPWGLLVVSWVSFALYFFYTK</sequence>
<dbReference type="InterPro" id="IPR021339">
    <property type="entry name" value="DUF2956"/>
</dbReference>
<name>A0ABQ6DZ83_9GAMM</name>
<protein>
    <submittedName>
        <fullName evidence="3">Membrane protein</fullName>
    </submittedName>
</protein>
<keyword evidence="4" id="KW-1185">Reference proteome</keyword>
<evidence type="ECO:0000256" key="1">
    <source>
        <dbReference type="SAM" id="MobiDB-lite"/>
    </source>
</evidence>